<evidence type="ECO:0000256" key="1">
    <source>
        <dbReference type="SAM" id="MobiDB-lite"/>
    </source>
</evidence>
<accession>A0AAD9N0Y4</accession>
<reference evidence="3" key="1">
    <citation type="journal article" date="2023" name="Mol. Biol. Evol.">
        <title>Third-Generation Sequencing Reveals the Adaptive Role of the Epigenome in Three Deep-Sea Polychaetes.</title>
        <authorList>
            <person name="Perez M."/>
            <person name="Aroh O."/>
            <person name="Sun Y."/>
            <person name="Lan Y."/>
            <person name="Juniper S.K."/>
            <person name="Young C.R."/>
            <person name="Angers B."/>
            <person name="Qian P.Y."/>
        </authorList>
    </citation>
    <scope>NUCLEOTIDE SEQUENCE</scope>
    <source>
        <strain evidence="3">P08H-3</strain>
    </source>
</reference>
<dbReference type="PROSITE" id="PS50076">
    <property type="entry name" value="DNAJ_2"/>
    <property type="match status" value="1"/>
</dbReference>
<protein>
    <recommendedName>
        <fullName evidence="2">J domain-containing protein</fullName>
    </recommendedName>
</protein>
<gene>
    <name evidence="3" type="ORF">LSH36_364g05019</name>
</gene>
<organism evidence="3 4">
    <name type="scientific">Paralvinella palmiformis</name>
    <dbReference type="NCBI Taxonomy" id="53620"/>
    <lineage>
        <taxon>Eukaryota</taxon>
        <taxon>Metazoa</taxon>
        <taxon>Spiralia</taxon>
        <taxon>Lophotrochozoa</taxon>
        <taxon>Annelida</taxon>
        <taxon>Polychaeta</taxon>
        <taxon>Sedentaria</taxon>
        <taxon>Canalipalpata</taxon>
        <taxon>Terebellida</taxon>
        <taxon>Terebelliformia</taxon>
        <taxon>Alvinellidae</taxon>
        <taxon>Paralvinella</taxon>
    </lineage>
</organism>
<sequence>MVTLFTNRFCQKCCTLKHLPLSFQVSNYKIHACYNLLGVAENSDLDEVREAYLRLAKKYHPDTGSKGADANMFAQIEEAYKTIMHHHQRSASKQTDEERKETTEFDIKHTAPQHRQYLNYEGVGFGPPSKREQQYQQFRVMRAAENVTDYRIAKLAAVSENTMVLKDKADAKKKKIRSAIDRLVEDLILESMSRGEFDNLPGSGKPLTYRNHNPMVDTTTHNLNRILIENGYAPQWVMLKKEIRKAIQETREQLLRFLLKNRLDTTSTKSVSTLEKYMSTFQDSIEQINKKVHKYNMVVPSLHQQLIPYKADREMRKILDEYNRKLELGEVDSSTNPEQLRYKSSNPEERIKLKDVIREIKILFSSI</sequence>
<dbReference type="InterPro" id="IPR018961">
    <property type="entry name" value="DnaJ_homolog_subfam-C_membr-28"/>
</dbReference>
<dbReference type="PANTHER" id="PTHR39158">
    <property type="entry name" value="OS08G0560600 PROTEIN"/>
    <property type="match status" value="1"/>
</dbReference>
<dbReference type="AlphaFoldDB" id="A0AAD9N0Y4"/>
<dbReference type="InterPro" id="IPR001623">
    <property type="entry name" value="DnaJ_domain"/>
</dbReference>
<name>A0AAD9N0Y4_9ANNE</name>
<keyword evidence="4" id="KW-1185">Reference proteome</keyword>
<dbReference type="Gene3D" id="1.10.287.110">
    <property type="entry name" value="DnaJ domain"/>
    <property type="match status" value="1"/>
</dbReference>
<dbReference type="Pfam" id="PF09350">
    <property type="entry name" value="DJC28_CD"/>
    <property type="match status" value="1"/>
</dbReference>
<proteinExistence type="predicted"/>
<feature type="domain" description="J" evidence="2">
    <location>
        <begin position="32"/>
        <end position="96"/>
    </location>
</feature>
<dbReference type="PRINTS" id="PR00625">
    <property type="entry name" value="JDOMAIN"/>
</dbReference>
<dbReference type="InterPro" id="IPR052573">
    <property type="entry name" value="DnaJ_C_subfamily_28"/>
</dbReference>
<dbReference type="CDD" id="cd06257">
    <property type="entry name" value="DnaJ"/>
    <property type="match status" value="1"/>
</dbReference>
<evidence type="ECO:0000313" key="4">
    <source>
        <dbReference type="Proteomes" id="UP001208570"/>
    </source>
</evidence>
<dbReference type="Proteomes" id="UP001208570">
    <property type="component" value="Unassembled WGS sequence"/>
</dbReference>
<feature type="region of interest" description="Disordered" evidence="1">
    <location>
        <begin position="85"/>
        <end position="104"/>
    </location>
</feature>
<feature type="compositionally biased region" description="Basic and acidic residues" evidence="1">
    <location>
        <begin position="94"/>
        <end position="104"/>
    </location>
</feature>
<dbReference type="SUPFAM" id="SSF46565">
    <property type="entry name" value="Chaperone J-domain"/>
    <property type="match status" value="1"/>
</dbReference>
<dbReference type="Pfam" id="PF00226">
    <property type="entry name" value="DnaJ"/>
    <property type="match status" value="1"/>
</dbReference>
<evidence type="ECO:0000259" key="2">
    <source>
        <dbReference type="PROSITE" id="PS50076"/>
    </source>
</evidence>
<comment type="caution">
    <text evidence="3">The sequence shown here is derived from an EMBL/GenBank/DDBJ whole genome shotgun (WGS) entry which is preliminary data.</text>
</comment>
<evidence type="ECO:0000313" key="3">
    <source>
        <dbReference type="EMBL" id="KAK2151418.1"/>
    </source>
</evidence>
<dbReference type="SMART" id="SM00271">
    <property type="entry name" value="DnaJ"/>
    <property type="match status" value="1"/>
</dbReference>
<dbReference type="InterPro" id="IPR036869">
    <property type="entry name" value="J_dom_sf"/>
</dbReference>
<dbReference type="PANTHER" id="PTHR39158:SF1">
    <property type="entry name" value="DNAJ HOMOLOG SUBFAMILY C MEMBER 28"/>
    <property type="match status" value="1"/>
</dbReference>
<dbReference type="EMBL" id="JAODUP010000364">
    <property type="protein sequence ID" value="KAK2151418.1"/>
    <property type="molecule type" value="Genomic_DNA"/>
</dbReference>